<accession>A0A2S9PN89</accession>
<sequence length="203" mass="22011">MAVFLRAYLPVAAEAARHAAADRLERRTAAGLALRCAGRALAALETAAAGGRAPACWRPLPAVRRHPGVRPVQFALAGFNAQLGHDLPLALVETCRALRRAPEELADAFEWTADLLVLLEERVREELTPEPEQLELSDPLVHLLGCRRPERAREAAWLAARTLWQLQRPGAAEGLGAEYAAQLDRSVGLAGRILLTPAPLPRP</sequence>
<dbReference type="Pfam" id="PF19458">
    <property type="entry name" value="DUF5995"/>
    <property type="match status" value="1"/>
</dbReference>
<dbReference type="EMBL" id="PVLV01000640">
    <property type="protein sequence ID" value="PRH75888.1"/>
    <property type="molecule type" value="Genomic_DNA"/>
</dbReference>
<evidence type="ECO:0000313" key="2">
    <source>
        <dbReference type="Proteomes" id="UP000239322"/>
    </source>
</evidence>
<gene>
    <name evidence="1" type="ORF">C6N75_28580</name>
</gene>
<keyword evidence="2" id="KW-1185">Reference proteome</keyword>
<comment type="caution">
    <text evidence="1">The sequence shown here is derived from an EMBL/GenBank/DDBJ whole genome shotgun (WGS) entry which is preliminary data.</text>
</comment>
<reference evidence="1 2" key="1">
    <citation type="submission" date="2018-03" db="EMBL/GenBank/DDBJ databases">
        <title>Novel Streptomyces sp. from soil.</title>
        <authorList>
            <person name="Tan G.Y.A."/>
            <person name="Lee Z.Y."/>
        </authorList>
    </citation>
    <scope>NUCLEOTIDE SEQUENCE [LARGE SCALE GENOMIC DNA]</scope>
    <source>
        <strain evidence="1 2">ST5x</strain>
    </source>
</reference>
<dbReference type="InterPro" id="IPR046037">
    <property type="entry name" value="DUF5995"/>
</dbReference>
<dbReference type="AlphaFoldDB" id="A0A2S9PN89"/>
<evidence type="ECO:0000313" key="1">
    <source>
        <dbReference type="EMBL" id="PRH75888.1"/>
    </source>
</evidence>
<organism evidence="1 2">
    <name type="scientific">Streptomyces solincola</name>
    <dbReference type="NCBI Taxonomy" id="2100817"/>
    <lineage>
        <taxon>Bacteria</taxon>
        <taxon>Bacillati</taxon>
        <taxon>Actinomycetota</taxon>
        <taxon>Actinomycetes</taxon>
        <taxon>Kitasatosporales</taxon>
        <taxon>Streptomycetaceae</taxon>
        <taxon>Streptomyces</taxon>
    </lineage>
</organism>
<protein>
    <submittedName>
        <fullName evidence="1">Uncharacterized protein</fullName>
    </submittedName>
</protein>
<proteinExistence type="predicted"/>
<dbReference type="Proteomes" id="UP000239322">
    <property type="component" value="Unassembled WGS sequence"/>
</dbReference>
<dbReference type="OrthoDB" id="583431at2"/>
<name>A0A2S9PN89_9ACTN</name>